<comment type="caution">
    <text evidence="2">The sequence shown here is derived from an EMBL/GenBank/DDBJ whole genome shotgun (WGS) entry which is preliminary data.</text>
</comment>
<dbReference type="OrthoDB" id="960834at2"/>
<evidence type="ECO:0000313" key="2">
    <source>
        <dbReference type="EMBL" id="MRS60326.1"/>
    </source>
</evidence>
<protein>
    <recommendedName>
        <fullName evidence="4">Outer membrane beta-barrel protein</fullName>
    </recommendedName>
</protein>
<evidence type="ECO:0000313" key="3">
    <source>
        <dbReference type="Proteomes" id="UP000441754"/>
    </source>
</evidence>
<accession>A0A7K0EFU4</accession>
<dbReference type="InterPro" id="IPR036709">
    <property type="entry name" value="Autotransporte_beta_dom_sf"/>
</dbReference>
<dbReference type="AlphaFoldDB" id="A0A7K0EFU4"/>
<organism evidence="2 3">
    <name type="scientific">Larkinella terrae</name>
    <dbReference type="NCBI Taxonomy" id="2025311"/>
    <lineage>
        <taxon>Bacteria</taxon>
        <taxon>Pseudomonadati</taxon>
        <taxon>Bacteroidota</taxon>
        <taxon>Cytophagia</taxon>
        <taxon>Cytophagales</taxon>
        <taxon>Spirosomataceae</taxon>
        <taxon>Larkinella</taxon>
    </lineage>
</organism>
<gene>
    <name evidence="2" type="ORF">GJJ30_03405</name>
</gene>
<dbReference type="EMBL" id="WJXZ01000001">
    <property type="protein sequence ID" value="MRS60326.1"/>
    <property type="molecule type" value="Genomic_DNA"/>
</dbReference>
<dbReference type="Proteomes" id="UP000441754">
    <property type="component" value="Unassembled WGS sequence"/>
</dbReference>
<reference evidence="2 3" key="1">
    <citation type="journal article" date="2018" name="Antonie Van Leeuwenhoek">
        <title>Larkinella terrae sp. nov., isolated from soil on Jeju Island, South Korea.</title>
        <authorList>
            <person name="Ten L.N."/>
            <person name="Jeon J."/>
            <person name="Park S.J."/>
            <person name="Park S."/>
            <person name="Lee S.Y."/>
            <person name="Kim M.K."/>
            <person name="Jung H.Y."/>
        </authorList>
    </citation>
    <scope>NUCLEOTIDE SEQUENCE [LARGE SCALE GENOMIC DNA]</scope>
    <source>
        <strain evidence="2 3">KCTC 52001</strain>
    </source>
</reference>
<evidence type="ECO:0008006" key="4">
    <source>
        <dbReference type="Google" id="ProtNLM"/>
    </source>
</evidence>
<keyword evidence="1" id="KW-0732">Signal</keyword>
<keyword evidence="3" id="KW-1185">Reference proteome</keyword>
<dbReference type="RefSeq" id="WP_154173143.1">
    <property type="nucleotide sequence ID" value="NZ_WJXZ01000001.1"/>
</dbReference>
<evidence type="ECO:0000256" key="1">
    <source>
        <dbReference type="SAM" id="SignalP"/>
    </source>
</evidence>
<feature type="signal peptide" evidence="1">
    <location>
        <begin position="1"/>
        <end position="19"/>
    </location>
</feature>
<name>A0A7K0EFU4_9BACT</name>
<proteinExistence type="predicted"/>
<sequence length="299" mass="33265">MRSFFLTALLGLFVHAALAQTPRTDVLHKLDRSTLNVKVDEVTETDVVYFEATAPTVRKMLPKNGLWKLVFADGSTEVFNQPTELPAAPPLESVAQRKDSTFRKPPTSPGYRINLTVGTEVSYFPAGLNKDWVDDSLGYGMDQNLGFSVRFDYRFIRPLAASLTVGYSQWELLRRYTQNGSDQYQETVTMRRIPLQAGLKIYVANHFFLLPSGGINLLTIKRKASETHPNPTAENTSSTPITYGASLGYEFHAGRFLVDLSGQYQLLNIRQTTSAPGSATQQKVQFAGLRLGLGFSTKK</sequence>
<dbReference type="SUPFAM" id="SSF103515">
    <property type="entry name" value="Autotransporter"/>
    <property type="match status" value="1"/>
</dbReference>
<feature type="chain" id="PRO_5029522475" description="Outer membrane beta-barrel protein" evidence="1">
    <location>
        <begin position="20"/>
        <end position="299"/>
    </location>
</feature>